<organism evidence="1 2">
    <name type="scientific">Ilyodon furcidens</name>
    <name type="common">goldbreast splitfin</name>
    <dbReference type="NCBI Taxonomy" id="33524"/>
    <lineage>
        <taxon>Eukaryota</taxon>
        <taxon>Metazoa</taxon>
        <taxon>Chordata</taxon>
        <taxon>Craniata</taxon>
        <taxon>Vertebrata</taxon>
        <taxon>Euteleostomi</taxon>
        <taxon>Actinopterygii</taxon>
        <taxon>Neopterygii</taxon>
        <taxon>Teleostei</taxon>
        <taxon>Neoteleostei</taxon>
        <taxon>Acanthomorphata</taxon>
        <taxon>Ovalentaria</taxon>
        <taxon>Atherinomorphae</taxon>
        <taxon>Cyprinodontiformes</taxon>
        <taxon>Goodeidae</taxon>
        <taxon>Ilyodon</taxon>
    </lineage>
</organism>
<dbReference type="Proteomes" id="UP001482620">
    <property type="component" value="Unassembled WGS sequence"/>
</dbReference>
<evidence type="ECO:0000313" key="2">
    <source>
        <dbReference type="Proteomes" id="UP001482620"/>
    </source>
</evidence>
<keyword evidence="2" id="KW-1185">Reference proteome</keyword>
<protein>
    <submittedName>
        <fullName evidence="1">Uncharacterized protein</fullName>
    </submittedName>
</protein>
<evidence type="ECO:0000313" key="1">
    <source>
        <dbReference type="EMBL" id="MEQ2231425.1"/>
    </source>
</evidence>
<comment type="caution">
    <text evidence="1">The sequence shown here is derived from an EMBL/GenBank/DDBJ whole genome shotgun (WGS) entry which is preliminary data.</text>
</comment>
<gene>
    <name evidence="1" type="ORF">ILYODFUR_000291</name>
</gene>
<proteinExistence type="predicted"/>
<name>A0ABV0TGB0_9TELE</name>
<sequence>MRVSACLLLSDSSMYETVFLHFEPHGFVSSVFSPSSSQWSGNDVAYCKSYLFHNTWEFADIQQDHIILNVHSKYRQHLQLFPCLVDSFMVAALKSLLLFPHVKDKV</sequence>
<accession>A0ABV0TGB0</accession>
<reference evidence="1 2" key="1">
    <citation type="submission" date="2021-06" db="EMBL/GenBank/DDBJ databases">
        <authorList>
            <person name="Palmer J.M."/>
        </authorList>
    </citation>
    <scope>NUCLEOTIDE SEQUENCE [LARGE SCALE GENOMIC DNA]</scope>
    <source>
        <strain evidence="2">if_2019</strain>
        <tissue evidence="1">Muscle</tissue>
    </source>
</reference>
<dbReference type="EMBL" id="JAHRIQ010034767">
    <property type="protein sequence ID" value="MEQ2231425.1"/>
    <property type="molecule type" value="Genomic_DNA"/>
</dbReference>